<dbReference type="Proteomes" id="UP000254209">
    <property type="component" value="Unassembled WGS sequence"/>
</dbReference>
<dbReference type="InterPro" id="IPR023476">
    <property type="entry name" value="Pep_tRNA_hydro_II_dom_sf"/>
</dbReference>
<name>A0A376BLG5_9NEIS</name>
<evidence type="ECO:0000313" key="2">
    <source>
        <dbReference type="Proteomes" id="UP000254209"/>
    </source>
</evidence>
<gene>
    <name evidence="1" type="ORF">NCTC10283_00704</name>
</gene>
<organism evidence="1 2">
    <name type="scientific">Alysiella crassa</name>
    <dbReference type="NCBI Taxonomy" id="153491"/>
    <lineage>
        <taxon>Bacteria</taxon>
        <taxon>Pseudomonadati</taxon>
        <taxon>Pseudomonadota</taxon>
        <taxon>Betaproteobacteria</taxon>
        <taxon>Neisseriales</taxon>
        <taxon>Neisseriaceae</taxon>
        <taxon>Alysiella</taxon>
    </lineage>
</organism>
<dbReference type="EMBL" id="UFSO01000002">
    <property type="protein sequence ID" value="SSY70602.1"/>
    <property type="molecule type" value="Genomic_DNA"/>
</dbReference>
<dbReference type="STRING" id="1120980.GCA_000745955_01729"/>
<accession>A0A376BLG5</accession>
<sequence>MNQPINSKMYIAILESVPDYIVPTLVAHAVLSAHLKFTAQENNQDYQTWLQHSFRKVVLRVNPKEFDKISALNCHLAFESTILNGEMCCAVVYPLQADNTPNVLKFARMWKPAD</sequence>
<evidence type="ECO:0000313" key="1">
    <source>
        <dbReference type="EMBL" id="SSY70602.1"/>
    </source>
</evidence>
<proteinExistence type="predicted"/>
<protein>
    <submittedName>
        <fullName evidence="1">Uncharacterized protein</fullName>
    </submittedName>
</protein>
<dbReference type="RefSeq" id="WP_034293810.1">
    <property type="nucleotide sequence ID" value="NZ_UFSO01000002.1"/>
</dbReference>
<dbReference type="SUPFAM" id="SSF102462">
    <property type="entry name" value="Peptidyl-tRNA hydrolase II"/>
    <property type="match status" value="1"/>
</dbReference>
<dbReference type="AlphaFoldDB" id="A0A376BLG5"/>
<keyword evidence="2" id="KW-1185">Reference proteome</keyword>
<reference evidence="1 2" key="1">
    <citation type="submission" date="2018-06" db="EMBL/GenBank/DDBJ databases">
        <authorList>
            <consortium name="Pathogen Informatics"/>
            <person name="Doyle S."/>
        </authorList>
    </citation>
    <scope>NUCLEOTIDE SEQUENCE [LARGE SCALE GENOMIC DNA]</scope>
    <source>
        <strain evidence="1 2">NCTC10283</strain>
    </source>
</reference>